<evidence type="ECO:0000256" key="7">
    <source>
        <dbReference type="SAM" id="Phobius"/>
    </source>
</evidence>
<feature type="transmembrane region" description="Helical" evidence="7">
    <location>
        <begin position="155"/>
        <end position="173"/>
    </location>
</feature>
<sequence>MVEVSYLAAFFGGVLSLLSPCSALLLPAFFAYAFQSRKALIGKTAIFYAGLCVTLVPLGMGISAVSRLFYGQRSTLIVVAGIVIILLGVMQLLGRGFELGPLSRLQGKVRGDSTWSTFALGAVYGFAGFCSGPILGAVLTVAASSGQTLQGARLLAIYALGMAAPLFLMALLWDRFKLGKRRWLRGRELSFGPLRMHTTNLVSGLMFIVLGAVFIAYEGTSALSGLYEENGAVDMAFAAERWAGSLARSIPDALVFAVLLIVALALALVAYRRRHKPRGDAGDVADSDEEISSRSSSDHTRSPL</sequence>
<feature type="transmembrane region" description="Helical" evidence="7">
    <location>
        <begin position="76"/>
        <end position="97"/>
    </location>
</feature>
<comment type="similarity">
    <text evidence="2">Belongs to the DsbD family.</text>
</comment>
<protein>
    <submittedName>
        <fullName evidence="9">Putative cytochrome c biogenesis protein</fullName>
    </submittedName>
</protein>
<evidence type="ECO:0000313" key="9">
    <source>
        <dbReference type="EMBL" id="CAA9451653.1"/>
    </source>
</evidence>
<feature type="transmembrane region" description="Helical" evidence="7">
    <location>
        <begin position="46"/>
        <end position="70"/>
    </location>
</feature>
<keyword evidence="4 7" id="KW-1133">Transmembrane helix</keyword>
<dbReference type="InterPro" id="IPR003834">
    <property type="entry name" value="Cyt_c_assmbl_TM_dom"/>
</dbReference>
<dbReference type="PANTHER" id="PTHR31272">
    <property type="entry name" value="CYTOCHROME C-TYPE BIOGENESIS PROTEIN HI_1454-RELATED"/>
    <property type="match status" value="1"/>
</dbReference>
<dbReference type="EMBL" id="CADCVD010000120">
    <property type="protein sequence ID" value="CAA9451653.1"/>
    <property type="molecule type" value="Genomic_DNA"/>
</dbReference>
<feature type="domain" description="Cytochrome C biogenesis protein transmembrane" evidence="8">
    <location>
        <begin position="6"/>
        <end position="192"/>
    </location>
</feature>
<evidence type="ECO:0000259" key="8">
    <source>
        <dbReference type="Pfam" id="PF02683"/>
    </source>
</evidence>
<reference evidence="9" key="1">
    <citation type="submission" date="2020-02" db="EMBL/GenBank/DDBJ databases">
        <authorList>
            <person name="Meier V. D."/>
        </authorList>
    </citation>
    <scope>NUCLEOTIDE SEQUENCE</scope>
    <source>
        <strain evidence="9">AVDCRST_MAG37</strain>
    </source>
</reference>
<comment type="subcellular location">
    <subcellularLocation>
        <location evidence="1">Membrane</location>
        <topology evidence="1">Multi-pass membrane protein</topology>
    </subcellularLocation>
</comment>
<feature type="transmembrane region" description="Helical" evidence="7">
    <location>
        <begin position="118"/>
        <end position="143"/>
    </location>
</feature>
<proteinExistence type="inferred from homology"/>
<evidence type="ECO:0000256" key="1">
    <source>
        <dbReference type="ARBA" id="ARBA00004141"/>
    </source>
</evidence>
<dbReference type="Pfam" id="PF02683">
    <property type="entry name" value="DsbD_TM"/>
    <property type="match status" value="1"/>
</dbReference>
<keyword evidence="5 7" id="KW-0472">Membrane</keyword>
<dbReference type="InterPro" id="IPR051790">
    <property type="entry name" value="Cytochrome_c-biogenesis_DsbD"/>
</dbReference>
<feature type="transmembrane region" description="Helical" evidence="7">
    <location>
        <begin position="253"/>
        <end position="271"/>
    </location>
</feature>
<evidence type="ECO:0000256" key="5">
    <source>
        <dbReference type="ARBA" id="ARBA00023136"/>
    </source>
</evidence>
<evidence type="ECO:0000256" key="4">
    <source>
        <dbReference type="ARBA" id="ARBA00022989"/>
    </source>
</evidence>
<feature type="transmembrane region" description="Helical" evidence="7">
    <location>
        <begin position="194"/>
        <end position="217"/>
    </location>
</feature>
<evidence type="ECO:0000256" key="3">
    <source>
        <dbReference type="ARBA" id="ARBA00022692"/>
    </source>
</evidence>
<dbReference type="PANTHER" id="PTHR31272:SF4">
    <property type="entry name" value="CYTOCHROME C-TYPE BIOGENESIS PROTEIN HI_1454-RELATED"/>
    <property type="match status" value="1"/>
</dbReference>
<feature type="region of interest" description="Disordered" evidence="6">
    <location>
        <begin position="277"/>
        <end position="304"/>
    </location>
</feature>
<accession>A0A6J4R045</accession>
<dbReference type="GO" id="GO:0017004">
    <property type="term" value="P:cytochrome complex assembly"/>
    <property type="evidence" value="ECO:0007669"/>
    <property type="project" value="InterPro"/>
</dbReference>
<keyword evidence="3 7" id="KW-0812">Transmembrane</keyword>
<name>A0A6J4R045_9ACTN</name>
<gene>
    <name evidence="9" type="ORF">AVDCRST_MAG37-2402</name>
</gene>
<evidence type="ECO:0000256" key="6">
    <source>
        <dbReference type="SAM" id="MobiDB-lite"/>
    </source>
</evidence>
<organism evidence="9">
    <name type="scientific">uncultured Rubrobacteraceae bacterium</name>
    <dbReference type="NCBI Taxonomy" id="349277"/>
    <lineage>
        <taxon>Bacteria</taxon>
        <taxon>Bacillati</taxon>
        <taxon>Actinomycetota</taxon>
        <taxon>Rubrobacteria</taxon>
        <taxon>Rubrobacterales</taxon>
        <taxon>Rubrobacteraceae</taxon>
        <taxon>environmental samples</taxon>
    </lineage>
</organism>
<dbReference type="GO" id="GO:0016020">
    <property type="term" value="C:membrane"/>
    <property type="evidence" value="ECO:0007669"/>
    <property type="project" value="UniProtKB-SubCell"/>
</dbReference>
<feature type="transmembrane region" description="Helical" evidence="7">
    <location>
        <begin position="6"/>
        <end position="34"/>
    </location>
</feature>
<dbReference type="AlphaFoldDB" id="A0A6J4R045"/>
<evidence type="ECO:0000256" key="2">
    <source>
        <dbReference type="ARBA" id="ARBA00006143"/>
    </source>
</evidence>